<evidence type="ECO:0000313" key="2">
    <source>
        <dbReference type="Proteomes" id="UP001530400"/>
    </source>
</evidence>
<protein>
    <submittedName>
        <fullName evidence="1">Uncharacterized protein</fullName>
    </submittedName>
</protein>
<sequence length="183" mass="20842">MKTAIKHGGTSTNAMVDSSSKRKSVRFSRYSHSRVFRSPYEDISMKSYTKRDYKRFDCVRSRDIVKCSRMLAIKIGSGHEITTEDLIYCTGLETMLSPDLPRRSKKVKDAREMHMDIVLSEQARQKKLGMFNAMDIAHVSKKSSRSARFRSFKLALAASDCHGKDARSIIVVGKVDYGGYLYH</sequence>
<name>A0ABD3NQ73_9STRA</name>
<accession>A0ABD3NQ73</accession>
<organism evidence="1 2">
    <name type="scientific">Cyclotella atomus</name>
    <dbReference type="NCBI Taxonomy" id="382360"/>
    <lineage>
        <taxon>Eukaryota</taxon>
        <taxon>Sar</taxon>
        <taxon>Stramenopiles</taxon>
        <taxon>Ochrophyta</taxon>
        <taxon>Bacillariophyta</taxon>
        <taxon>Coscinodiscophyceae</taxon>
        <taxon>Thalassiosirophycidae</taxon>
        <taxon>Stephanodiscales</taxon>
        <taxon>Stephanodiscaceae</taxon>
        <taxon>Cyclotella</taxon>
    </lineage>
</organism>
<dbReference type="EMBL" id="JALLPJ020001022">
    <property type="protein sequence ID" value="KAL3777874.1"/>
    <property type="molecule type" value="Genomic_DNA"/>
</dbReference>
<dbReference type="Proteomes" id="UP001530400">
    <property type="component" value="Unassembled WGS sequence"/>
</dbReference>
<dbReference type="AlphaFoldDB" id="A0ABD3NQ73"/>
<gene>
    <name evidence="1" type="ORF">ACHAWO_001156</name>
</gene>
<reference evidence="1 2" key="1">
    <citation type="submission" date="2024-10" db="EMBL/GenBank/DDBJ databases">
        <title>Updated reference genomes for cyclostephanoid diatoms.</title>
        <authorList>
            <person name="Roberts W.R."/>
            <person name="Alverson A.J."/>
        </authorList>
    </citation>
    <scope>NUCLEOTIDE SEQUENCE [LARGE SCALE GENOMIC DNA]</scope>
    <source>
        <strain evidence="1 2">AJA010-31</strain>
    </source>
</reference>
<evidence type="ECO:0000313" key="1">
    <source>
        <dbReference type="EMBL" id="KAL3777874.1"/>
    </source>
</evidence>
<comment type="caution">
    <text evidence="1">The sequence shown here is derived from an EMBL/GenBank/DDBJ whole genome shotgun (WGS) entry which is preliminary data.</text>
</comment>
<proteinExistence type="predicted"/>
<keyword evidence="2" id="KW-1185">Reference proteome</keyword>